<dbReference type="RefSeq" id="WP_132954093.1">
    <property type="nucleotide sequence ID" value="NZ_CP091507.1"/>
</dbReference>
<evidence type="ECO:0000259" key="1">
    <source>
        <dbReference type="Pfam" id="PF00535"/>
    </source>
</evidence>
<keyword evidence="4" id="KW-1185">Reference proteome</keyword>
<dbReference type="CDD" id="cd04179">
    <property type="entry name" value="DPM_DPG-synthase_like"/>
    <property type="match status" value="1"/>
</dbReference>
<gene>
    <name evidence="2" type="ORF">EV680_11732</name>
    <name evidence="3" type="ORF">LVJ78_04865</name>
</gene>
<reference evidence="2 4" key="1">
    <citation type="submission" date="2019-03" db="EMBL/GenBank/DDBJ databases">
        <title>Genomic Encyclopedia of Type Strains, Phase IV (KMG-IV): sequencing the most valuable type-strain genomes for metagenomic binning, comparative biology and taxonomic classification.</title>
        <authorList>
            <person name="Goeker M."/>
        </authorList>
    </citation>
    <scope>NUCLEOTIDE SEQUENCE [LARGE SCALE GENOMIC DNA]</scope>
    <source>
        <strain evidence="2 4">DSM 17474</strain>
    </source>
</reference>
<accession>A0AAE9GYX5</accession>
<name>A0AAE9GYX5_9NEIS</name>
<dbReference type="EMBL" id="SLXE01000017">
    <property type="protein sequence ID" value="TCP04892.1"/>
    <property type="molecule type" value="Genomic_DNA"/>
</dbReference>
<protein>
    <submittedName>
        <fullName evidence="2">Glycosyl transferase family 2</fullName>
    </submittedName>
    <submittedName>
        <fullName evidence="3">Glycosyltransferase family 2 protein</fullName>
    </submittedName>
</protein>
<evidence type="ECO:0000313" key="3">
    <source>
        <dbReference type="EMBL" id="UOO80338.1"/>
    </source>
</evidence>
<dbReference type="PANTHER" id="PTHR10859">
    <property type="entry name" value="GLYCOSYL TRANSFERASE"/>
    <property type="match status" value="1"/>
</dbReference>
<dbReference type="GO" id="GO:0006487">
    <property type="term" value="P:protein N-linked glycosylation"/>
    <property type="evidence" value="ECO:0007669"/>
    <property type="project" value="TreeGrafter"/>
</dbReference>
<dbReference type="EMBL" id="CP091507">
    <property type="protein sequence ID" value="UOO80338.1"/>
    <property type="molecule type" value="Genomic_DNA"/>
</dbReference>
<reference evidence="3" key="2">
    <citation type="submission" date="2021-12" db="EMBL/GenBank/DDBJ databases">
        <authorList>
            <person name="Veyrier F.J."/>
        </authorList>
    </citation>
    <scope>NUCLEOTIDE SEQUENCE</scope>
    <source>
        <strain evidence="3">1258/02</strain>
    </source>
</reference>
<reference evidence="3" key="3">
    <citation type="journal article" date="2022" name="Res Sq">
        <title>Evolution of multicellular longitudinally dividing oral cavity symbionts (Neisseriaceae).</title>
        <authorList>
            <person name="Nyongesa S."/>
            <person name="Weber P."/>
            <person name="Bernet E."/>
            <person name="Pullido F."/>
            <person name="Nieckarz M."/>
            <person name="Delaby M."/>
            <person name="Nieves C."/>
            <person name="Viehboeck T."/>
            <person name="Krause N."/>
            <person name="Rivera-Millot A."/>
            <person name="Nakamura A."/>
            <person name="Vischer N."/>
            <person name="VanNieuwenhze M."/>
            <person name="Brun Y."/>
            <person name="Cava F."/>
            <person name="Bulgheresi S."/>
            <person name="Veyrier F."/>
        </authorList>
    </citation>
    <scope>NUCLEOTIDE SEQUENCE</scope>
    <source>
        <strain evidence="3">1258/02</strain>
    </source>
</reference>
<feature type="domain" description="Glycosyltransferase 2-like" evidence="1">
    <location>
        <begin position="7"/>
        <end position="139"/>
    </location>
</feature>
<evidence type="ECO:0000313" key="2">
    <source>
        <dbReference type="EMBL" id="TCP04892.1"/>
    </source>
</evidence>
<dbReference type="AlphaFoldDB" id="A0AAE9GYX5"/>
<dbReference type="InterPro" id="IPR001173">
    <property type="entry name" value="Glyco_trans_2-like"/>
</dbReference>
<dbReference type="SUPFAM" id="SSF53448">
    <property type="entry name" value="Nucleotide-diphospho-sugar transferases"/>
    <property type="match status" value="1"/>
</dbReference>
<evidence type="ECO:0000313" key="4">
    <source>
        <dbReference type="Proteomes" id="UP000294721"/>
    </source>
</evidence>
<dbReference type="Proteomes" id="UP000294721">
    <property type="component" value="Unassembled WGS sequence"/>
</dbReference>
<organism evidence="3 5">
    <name type="scientific">Uruburuella suis</name>
    <dbReference type="NCBI Taxonomy" id="252130"/>
    <lineage>
        <taxon>Bacteria</taxon>
        <taxon>Pseudomonadati</taxon>
        <taxon>Pseudomonadota</taxon>
        <taxon>Betaproteobacteria</taxon>
        <taxon>Neisseriales</taxon>
        <taxon>Neisseriaceae</taxon>
        <taxon>Uruburuella</taxon>
    </lineage>
</organism>
<dbReference type="Gene3D" id="3.90.550.10">
    <property type="entry name" value="Spore Coat Polysaccharide Biosynthesis Protein SpsA, Chain A"/>
    <property type="match status" value="1"/>
</dbReference>
<dbReference type="Proteomes" id="UP000829756">
    <property type="component" value="Chromosome"/>
</dbReference>
<sequence>MNILALIPHYKHPATVGQVAEAMRGFGLDVLIVDDGSGDDCRQVLDKLALSDGIEVLYRFENGGKGAAVKSGLNYAEARGYTHVLQVDADAQHHLPDTAKLIEAAAAQPEAVVCGWPQYGSDAPKARLYGRKITDFWNMVNTGSTDIKDGMCGFRLYPLAAALAVVREENVGERMDFDTEILVRLHWRALPLVWIKTPVRYASDGISHFDAWGDNVRISKMHARLFFEMLARRLSGRLGKR</sequence>
<dbReference type="GO" id="GO:0016740">
    <property type="term" value="F:transferase activity"/>
    <property type="evidence" value="ECO:0007669"/>
    <property type="project" value="UniProtKB-KW"/>
</dbReference>
<dbReference type="KEGG" id="usu:LVJ78_04865"/>
<keyword evidence="2" id="KW-0808">Transferase</keyword>
<dbReference type="InterPro" id="IPR029044">
    <property type="entry name" value="Nucleotide-diphossugar_trans"/>
</dbReference>
<dbReference type="PANTHER" id="PTHR10859:SF91">
    <property type="entry name" value="DOLICHYL-PHOSPHATE BETA-GLUCOSYLTRANSFERASE"/>
    <property type="match status" value="1"/>
</dbReference>
<proteinExistence type="predicted"/>
<evidence type="ECO:0000313" key="5">
    <source>
        <dbReference type="Proteomes" id="UP000829756"/>
    </source>
</evidence>
<dbReference type="Pfam" id="PF00535">
    <property type="entry name" value="Glycos_transf_2"/>
    <property type="match status" value="1"/>
</dbReference>